<evidence type="ECO:0000256" key="1">
    <source>
        <dbReference type="SAM" id="Phobius"/>
    </source>
</evidence>
<dbReference type="InterPro" id="IPR002656">
    <property type="entry name" value="Acyl_transf_3_dom"/>
</dbReference>
<reference evidence="3" key="1">
    <citation type="submission" date="2019-11" db="EMBL/GenBank/DDBJ databases">
        <authorList>
            <person name="Feng L."/>
        </authorList>
    </citation>
    <scope>NUCLEOTIDE SEQUENCE</scope>
    <source>
        <strain evidence="3">CParaputrificumLFYP93</strain>
    </source>
</reference>
<accession>A0A6N3CL22</accession>
<gene>
    <name evidence="3" type="ORF">CPLFYP93_01539</name>
</gene>
<feature type="transmembrane region" description="Helical" evidence="1">
    <location>
        <begin position="123"/>
        <end position="139"/>
    </location>
</feature>
<feature type="transmembrane region" description="Helical" evidence="1">
    <location>
        <begin position="196"/>
        <end position="213"/>
    </location>
</feature>
<dbReference type="EMBL" id="CACRTV010000041">
    <property type="protein sequence ID" value="VYU16204.1"/>
    <property type="molecule type" value="Genomic_DNA"/>
</dbReference>
<dbReference type="Pfam" id="PF01757">
    <property type="entry name" value="Acyl_transf_3"/>
    <property type="match status" value="1"/>
</dbReference>
<evidence type="ECO:0000259" key="2">
    <source>
        <dbReference type="Pfam" id="PF01757"/>
    </source>
</evidence>
<proteinExistence type="predicted"/>
<organism evidence="3">
    <name type="scientific">Clostridium paraputrificum</name>
    <dbReference type="NCBI Taxonomy" id="29363"/>
    <lineage>
        <taxon>Bacteria</taxon>
        <taxon>Bacillati</taxon>
        <taxon>Bacillota</taxon>
        <taxon>Clostridia</taxon>
        <taxon>Eubacteriales</taxon>
        <taxon>Clostridiaceae</taxon>
        <taxon>Clostridium</taxon>
    </lineage>
</organism>
<dbReference type="AlphaFoldDB" id="A0A6N3CL22"/>
<sequence>MFCNVYVIFYIQEEGIIIKTRDYYFDNLKAFLIIFVIIGNSLEHAQPSCLNTHYFLLVLYMFHMPLFTFVSGYFCTKSKRTTQEKVIKIFKIYLGVQIFYYLLNRFIFKASLTLEFFTPQWTMWYLLSLIFWYILSDYIKDKKKWLILSLIASLAIGFDNSVGSYASVSRTFFFLPYFVAGMMFKKEYLEKLKKYRIHLLLSSIVVLFVLYLLKDETMLELLFEYTKYEFYYDNRLFPFFIRIFHYMGSFILGGLILSYIPSKATKLHTIGQNSLIMYIFHGAVIKLLYITPLVNYSTPFRVVLSEITILLVLFIITLGYVKAKSIYKFRKIIDTNTFT</sequence>
<feature type="transmembrane region" description="Helical" evidence="1">
    <location>
        <begin position="239"/>
        <end position="260"/>
    </location>
</feature>
<keyword evidence="1" id="KW-0812">Transmembrane</keyword>
<dbReference type="InterPro" id="IPR052734">
    <property type="entry name" value="Nod_factor_acetyltransferase"/>
</dbReference>
<dbReference type="PANTHER" id="PTHR37312:SF1">
    <property type="entry name" value="MEMBRANE-BOUND ACYLTRANSFERASE YKRP-RELATED"/>
    <property type="match status" value="1"/>
</dbReference>
<dbReference type="GO" id="GO:0016747">
    <property type="term" value="F:acyltransferase activity, transferring groups other than amino-acyl groups"/>
    <property type="evidence" value="ECO:0007669"/>
    <property type="project" value="InterPro"/>
</dbReference>
<feature type="transmembrane region" description="Helical" evidence="1">
    <location>
        <begin position="272"/>
        <end position="290"/>
    </location>
</feature>
<keyword evidence="3" id="KW-0808">Transferase</keyword>
<evidence type="ECO:0000313" key="3">
    <source>
        <dbReference type="EMBL" id="VYU16204.1"/>
    </source>
</evidence>
<feature type="domain" description="Acyltransferase 3" evidence="2">
    <location>
        <begin position="23"/>
        <end position="318"/>
    </location>
</feature>
<keyword evidence="3" id="KW-0012">Acyltransferase</keyword>
<feature type="transmembrane region" description="Helical" evidence="1">
    <location>
        <begin position="86"/>
        <end position="103"/>
    </location>
</feature>
<feature type="transmembrane region" description="Helical" evidence="1">
    <location>
        <begin position="54"/>
        <end position="74"/>
    </location>
</feature>
<protein>
    <submittedName>
        <fullName evidence="3">Acyltransferase family protein</fullName>
    </submittedName>
</protein>
<name>A0A6N3CL22_9CLOT</name>
<dbReference type="PANTHER" id="PTHR37312">
    <property type="entry name" value="MEMBRANE-BOUND ACYLTRANSFERASE YKRP-RELATED"/>
    <property type="match status" value="1"/>
</dbReference>
<feature type="transmembrane region" description="Helical" evidence="1">
    <location>
        <begin position="302"/>
        <end position="321"/>
    </location>
</feature>
<feature type="transmembrane region" description="Helical" evidence="1">
    <location>
        <begin position="23"/>
        <end position="42"/>
    </location>
</feature>
<keyword evidence="1" id="KW-0472">Membrane</keyword>
<keyword evidence="1" id="KW-1133">Transmembrane helix</keyword>